<reference evidence="3 4" key="1">
    <citation type="journal article" date="2018" name="Nat. Ecol. Evol.">
        <title>Shark genomes provide insights into elasmobranch evolution and the origin of vertebrates.</title>
        <authorList>
            <person name="Hara Y"/>
            <person name="Yamaguchi K"/>
            <person name="Onimaru K"/>
            <person name="Kadota M"/>
            <person name="Koyanagi M"/>
            <person name="Keeley SD"/>
            <person name="Tatsumi K"/>
            <person name="Tanaka K"/>
            <person name="Motone F"/>
            <person name="Kageyama Y"/>
            <person name="Nozu R"/>
            <person name="Adachi N"/>
            <person name="Nishimura O"/>
            <person name="Nakagawa R"/>
            <person name="Tanegashima C"/>
            <person name="Kiyatake I"/>
            <person name="Matsumoto R"/>
            <person name="Murakumo K"/>
            <person name="Nishida K"/>
            <person name="Terakita A"/>
            <person name="Kuratani S"/>
            <person name="Sato K"/>
            <person name="Hyodo S Kuraku.S."/>
        </authorList>
    </citation>
    <scope>NUCLEOTIDE SEQUENCE [LARGE SCALE GENOMIC DNA]</scope>
</reference>
<dbReference type="InterPro" id="IPR036179">
    <property type="entry name" value="Ig-like_dom_sf"/>
</dbReference>
<dbReference type="AlphaFoldDB" id="A0A401SS31"/>
<accession>A0A401SS31</accession>
<dbReference type="Gene3D" id="2.60.40.10">
    <property type="entry name" value="Immunoglobulins"/>
    <property type="match status" value="1"/>
</dbReference>
<feature type="compositionally biased region" description="Polar residues" evidence="1">
    <location>
        <begin position="151"/>
        <end position="180"/>
    </location>
</feature>
<feature type="compositionally biased region" description="Basic and acidic residues" evidence="1">
    <location>
        <begin position="295"/>
        <end position="323"/>
    </location>
</feature>
<organism evidence="3 4">
    <name type="scientific">Chiloscyllium punctatum</name>
    <name type="common">Brownbanded bambooshark</name>
    <name type="synonym">Hemiscyllium punctatum</name>
    <dbReference type="NCBI Taxonomy" id="137246"/>
    <lineage>
        <taxon>Eukaryota</taxon>
        <taxon>Metazoa</taxon>
        <taxon>Chordata</taxon>
        <taxon>Craniata</taxon>
        <taxon>Vertebrata</taxon>
        <taxon>Chondrichthyes</taxon>
        <taxon>Elasmobranchii</taxon>
        <taxon>Galeomorphii</taxon>
        <taxon>Galeoidea</taxon>
        <taxon>Orectolobiformes</taxon>
        <taxon>Hemiscylliidae</taxon>
        <taxon>Chiloscyllium</taxon>
    </lineage>
</organism>
<dbReference type="OMA" id="ANHINDY"/>
<dbReference type="STRING" id="137246.A0A401SS31"/>
<dbReference type="EMBL" id="BEZZ01000492">
    <property type="protein sequence ID" value="GCC33186.1"/>
    <property type="molecule type" value="Genomic_DNA"/>
</dbReference>
<dbReference type="Proteomes" id="UP000287033">
    <property type="component" value="Unassembled WGS sequence"/>
</dbReference>
<feature type="domain" description="Ig-like" evidence="2">
    <location>
        <begin position="329"/>
        <end position="363"/>
    </location>
</feature>
<comment type="caution">
    <text evidence="3">The sequence shown here is derived from an EMBL/GenBank/DDBJ whole genome shotgun (WGS) entry which is preliminary data.</text>
</comment>
<evidence type="ECO:0000313" key="4">
    <source>
        <dbReference type="Proteomes" id="UP000287033"/>
    </source>
</evidence>
<gene>
    <name evidence="3" type="ORF">chiPu_0011654</name>
</gene>
<feature type="region of interest" description="Disordered" evidence="1">
    <location>
        <begin position="52"/>
        <end position="227"/>
    </location>
</feature>
<feature type="region of interest" description="Disordered" evidence="1">
    <location>
        <begin position="1"/>
        <end position="30"/>
    </location>
</feature>
<dbReference type="SUPFAM" id="SSF48726">
    <property type="entry name" value="Immunoglobulin"/>
    <property type="match status" value="1"/>
</dbReference>
<evidence type="ECO:0000256" key="1">
    <source>
        <dbReference type="SAM" id="MobiDB-lite"/>
    </source>
</evidence>
<feature type="compositionally biased region" description="Basic and acidic residues" evidence="1">
    <location>
        <begin position="1"/>
        <end position="10"/>
    </location>
</feature>
<dbReference type="PROSITE" id="PS50835">
    <property type="entry name" value="IG_LIKE"/>
    <property type="match status" value="1"/>
</dbReference>
<name>A0A401SS31_CHIPU</name>
<dbReference type="OrthoDB" id="6612025at2759"/>
<evidence type="ECO:0000313" key="3">
    <source>
        <dbReference type="EMBL" id="GCC33186.1"/>
    </source>
</evidence>
<feature type="compositionally biased region" description="Polar residues" evidence="1">
    <location>
        <begin position="87"/>
        <end position="98"/>
    </location>
</feature>
<evidence type="ECO:0000259" key="2">
    <source>
        <dbReference type="PROSITE" id="PS50835"/>
    </source>
</evidence>
<dbReference type="InterPro" id="IPR007110">
    <property type="entry name" value="Ig-like_dom"/>
</dbReference>
<proteinExistence type="predicted"/>
<protein>
    <recommendedName>
        <fullName evidence="2">Ig-like domain-containing protein</fullName>
    </recommendedName>
</protein>
<sequence>MSEASSHDVYFDSLTDLQEDGEDGSPPPAELSAFLSQEEMCKSLDLARVAIAESSSEETEPEPEMEDISRYIRHRPLASLLEDSPPAGSQTAPRSGSPATPVKRNAESGSSTPKIDQGTDGSHIHQPTSPAHRAASPTHQPTSPVHRAASPTHQPTSPAHRATSPTHQPTSAAHQVTSPGQPDIPGTDSSSEDLELQPPTNPKEANPTPSSKRKGIPIYQSESSARNEFCTKAVSFIEELSSIFRTARPRNYGQGKCKSHEEDSSSPDSGYLSPKNHLKVSTTSTRKAAPLETKLAARPDLDAHAEVERSREPDTLPKGEEKVLTGSAPRFVQKLRSQEVAEGSTVRLECRLLGHPCPTVRYV</sequence>
<keyword evidence="4" id="KW-1185">Reference proteome</keyword>
<feature type="compositionally biased region" description="Acidic residues" evidence="1">
    <location>
        <begin position="55"/>
        <end position="66"/>
    </location>
</feature>
<dbReference type="InterPro" id="IPR013783">
    <property type="entry name" value="Ig-like_fold"/>
</dbReference>
<feature type="region of interest" description="Disordered" evidence="1">
    <location>
        <begin position="242"/>
        <end position="327"/>
    </location>
</feature>